<dbReference type="RefSeq" id="WP_208256427.1">
    <property type="nucleotide sequence ID" value="NZ_JAGEOJ010000006.1"/>
</dbReference>
<evidence type="ECO:0000313" key="3">
    <source>
        <dbReference type="EMBL" id="MBO2448766.1"/>
    </source>
</evidence>
<keyword evidence="4" id="KW-1185">Reference proteome</keyword>
<dbReference type="EMBL" id="JAGEOJ010000006">
    <property type="protein sequence ID" value="MBO2448766.1"/>
    <property type="molecule type" value="Genomic_DNA"/>
</dbReference>
<dbReference type="Gene3D" id="3.50.50.60">
    <property type="entry name" value="FAD/NAD(P)-binding domain"/>
    <property type="match status" value="1"/>
</dbReference>
<name>A0A939P9Z6_9ACTN</name>
<evidence type="ECO:0000256" key="2">
    <source>
        <dbReference type="ARBA" id="ARBA00023033"/>
    </source>
</evidence>
<gene>
    <name evidence="3" type="ORF">J4573_16810</name>
</gene>
<protein>
    <recommendedName>
        <fullName evidence="5">Monooxygenase</fullName>
    </recommendedName>
</protein>
<dbReference type="PROSITE" id="PS51257">
    <property type="entry name" value="PROKAR_LIPOPROTEIN"/>
    <property type="match status" value="1"/>
</dbReference>
<dbReference type="SUPFAM" id="SSF54373">
    <property type="entry name" value="FAD-linked reductases, C-terminal domain"/>
    <property type="match status" value="1"/>
</dbReference>
<dbReference type="GO" id="GO:0004497">
    <property type="term" value="F:monooxygenase activity"/>
    <property type="evidence" value="ECO:0007669"/>
    <property type="project" value="UniProtKB-KW"/>
</dbReference>
<evidence type="ECO:0000256" key="1">
    <source>
        <dbReference type="ARBA" id="ARBA00023002"/>
    </source>
</evidence>
<dbReference type="AlphaFoldDB" id="A0A939P9Z6"/>
<proteinExistence type="predicted"/>
<accession>A0A939P9Z6</accession>
<dbReference type="SUPFAM" id="SSF51905">
    <property type="entry name" value="FAD/NAD(P)-binding domain"/>
    <property type="match status" value="1"/>
</dbReference>
<dbReference type="Proteomes" id="UP000669179">
    <property type="component" value="Unassembled WGS sequence"/>
</dbReference>
<dbReference type="Gene3D" id="3.30.9.30">
    <property type="match status" value="1"/>
</dbReference>
<organism evidence="3 4">
    <name type="scientific">Actinomadura barringtoniae</name>
    <dbReference type="NCBI Taxonomy" id="1427535"/>
    <lineage>
        <taxon>Bacteria</taxon>
        <taxon>Bacillati</taxon>
        <taxon>Actinomycetota</taxon>
        <taxon>Actinomycetes</taxon>
        <taxon>Streptosporangiales</taxon>
        <taxon>Thermomonosporaceae</taxon>
        <taxon>Actinomadura</taxon>
    </lineage>
</organism>
<reference evidence="3" key="1">
    <citation type="submission" date="2021-03" db="EMBL/GenBank/DDBJ databases">
        <authorList>
            <person name="Kanchanasin P."/>
            <person name="Saeng-In P."/>
            <person name="Phongsopitanun W."/>
            <person name="Yuki M."/>
            <person name="Kudo T."/>
            <person name="Ohkuma M."/>
            <person name="Tanasupawat S."/>
        </authorList>
    </citation>
    <scope>NUCLEOTIDE SEQUENCE</scope>
    <source>
        <strain evidence="3">GKU 128</strain>
    </source>
</reference>
<evidence type="ECO:0000313" key="4">
    <source>
        <dbReference type="Proteomes" id="UP000669179"/>
    </source>
</evidence>
<evidence type="ECO:0008006" key="5">
    <source>
        <dbReference type="Google" id="ProtNLM"/>
    </source>
</evidence>
<keyword evidence="1" id="KW-0560">Oxidoreductase</keyword>
<dbReference type="PANTHER" id="PTHR13789">
    <property type="entry name" value="MONOOXYGENASE"/>
    <property type="match status" value="1"/>
</dbReference>
<dbReference type="InterPro" id="IPR050493">
    <property type="entry name" value="FAD-dep_Monooxygenase_BioMet"/>
</dbReference>
<comment type="caution">
    <text evidence="3">The sequence shown here is derived from an EMBL/GenBank/DDBJ whole genome shotgun (WGS) entry which is preliminary data.</text>
</comment>
<dbReference type="PANTHER" id="PTHR13789:SF309">
    <property type="entry name" value="PUTATIVE (AFU_ORTHOLOGUE AFUA_6G14510)-RELATED"/>
    <property type="match status" value="1"/>
</dbReference>
<keyword evidence="2" id="KW-0503">Monooxygenase</keyword>
<dbReference type="InterPro" id="IPR036188">
    <property type="entry name" value="FAD/NAD-bd_sf"/>
</dbReference>
<dbReference type="PRINTS" id="PR00420">
    <property type="entry name" value="RNGMNOXGNASE"/>
</dbReference>
<sequence length="403" mass="43472">MMRDQRRAAVVGGSIAGCAAAVALRRAGCMPEVYERSGSGLRARGAGIAMPASLRDEAIAVGYIDAAMPVLPCRRLVFTVRDGEDPTGRVIGVQPFSAYYTNWGVLWRELRRRVPDEIYHLGTPVVDANAAGEDAVIEVEGRRERFDVVVGADGYRSMLRGKVDAEAGLVDAGYILWRGDYPEDLLPDPRPSLLTGGGVMVGFPSGHGGFYLIPGLEGGGNRMNWAVYGPAPSGLRAEKPGSMPRGRVDDAMVADLESLLESFPPYWAEVIRRTPRGDLSIQLIYDVKVAAYASGRALLAGDAGALARPHTGAGAVKALQDAMALEAACRTYDTWEDALAAYDAERRTAGNALTDLGRRLGRDRVLETPDWAALTPEEFEAWWRGAVPDARRNPYALDPPDTE</sequence>